<dbReference type="GO" id="GO:0016603">
    <property type="term" value="F:glutaminyl-peptide cyclotransferase activity"/>
    <property type="evidence" value="ECO:0007669"/>
    <property type="project" value="InterPro"/>
</dbReference>
<dbReference type="GO" id="GO:0008233">
    <property type="term" value="F:peptidase activity"/>
    <property type="evidence" value="ECO:0007669"/>
    <property type="project" value="UniProtKB-KW"/>
</dbReference>
<dbReference type="InterPro" id="IPR040234">
    <property type="entry name" value="QC/QCL"/>
</dbReference>
<organism evidence="5 6">
    <name type="scientific">Tortispora caseinolytica NRRL Y-17796</name>
    <dbReference type="NCBI Taxonomy" id="767744"/>
    <lineage>
        <taxon>Eukaryota</taxon>
        <taxon>Fungi</taxon>
        <taxon>Dikarya</taxon>
        <taxon>Ascomycota</taxon>
        <taxon>Saccharomycotina</taxon>
        <taxon>Trigonopsidomycetes</taxon>
        <taxon>Trigonopsidales</taxon>
        <taxon>Trigonopsidaceae</taxon>
        <taxon>Tortispora</taxon>
    </lineage>
</organism>
<dbReference type="InterPro" id="IPR037457">
    <property type="entry name" value="M28_QC"/>
</dbReference>
<evidence type="ECO:0000313" key="5">
    <source>
        <dbReference type="EMBL" id="ODV89648.1"/>
    </source>
</evidence>
<dbReference type="OrthoDB" id="3907302at2759"/>
<evidence type="ECO:0000313" key="6">
    <source>
        <dbReference type="Proteomes" id="UP000095023"/>
    </source>
</evidence>
<keyword evidence="6" id="KW-1185">Reference proteome</keyword>
<dbReference type="EMBL" id="KV453843">
    <property type="protein sequence ID" value="ODV89648.1"/>
    <property type="molecule type" value="Genomic_DNA"/>
</dbReference>
<comment type="similarity">
    <text evidence="3">Belongs to the peptidase M28 family.</text>
</comment>
<dbReference type="Pfam" id="PF04389">
    <property type="entry name" value="Peptidase_M28"/>
    <property type="match status" value="1"/>
</dbReference>
<keyword evidence="3" id="KW-0479">Metal-binding</keyword>
<dbReference type="GO" id="GO:0006508">
    <property type="term" value="P:proteolysis"/>
    <property type="evidence" value="ECO:0007669"/>
    <property type="project" value="UniProtKB-KW"/>
</dbReference>
<dbReference type="SUPFAM" id="SSF53187">
    <property type="entry name" value="Zn-dependent exopeptidases"/>
    <property type="match status" value="1"/>
</dbReference>
<proteinExistence type="inferred from homology"/>
<feature type="non-terminal residue" evidence="5">
    <location>
        <position position="301"/>
    </location>
</feature>
<keyword evidence="2" id="KW-0012">Acyltransferase</keyword>
<evidence type="ECO:0000256" key="3">
    <source>
        <dbReference type="RuleBase" id="RU361240"/>
    </source>
</evidence>
<keyword evidence="1" id="KW-0808">Transferase</keyword>
<feature type="non-terminal residue" evidence="5">
    <location>
        <position position="1"/>
    </location>
</feature>
<dbReference type="Proteomes" id="UP000095023">
    <property type="component" value="Unassembled WGS sequence"/>
</dbReference>
<gene>
    <name evidence="5" type="ORF">CANCADRAFT_18528</name>
</gene>
<keyword evidence="3" id="KW-0645">Protease</keyword>
<dbReference type="AlphaFoldDB" id="A0A1E4TDB5"/>
<dbReference type="EC" id="3.4.-.-" evidence="3"/>
<protein>
    <recommendedName>
        <fullName evidence="3">Peptide hydrolase</fullName>
        <ecNumber evidence="3">3.4.-.-</ecNumber>
    </recommendedName>
</protein>
<evidence type="ECO:0000256" key="2">
    <source>
        <dbReference type="ARBA" id="ARBA00023315"/>
    </source>
</evidence>
<feature type="domain" description="Peptidase M28" evidence="4">
    <location>
        <begin position="69"/>
        <end position="295"/>
    </location>
</feature>
<dbReference type="PANTHER" id="PTHR12283:SF6">
    <property type="entry name" value="GLUTAMINYL-PEPTIDE CYCLOTRANSFERASE-RELATED"/>
    <property type="match status" value="1"/>
</dbReference>
<reference evidence="6" key="1">
    <citation type="submission" date="2016-02" db="EMBL/GenBank/DDBJ databases">
        <title>Comparative genomics of biotechnologically important yeasts.</title>
        <authorList>
            <consortium name="DOE Joint Genome Institute"/>
            <person name="Riley R."/>
            <person name="Haridas S."/>
            <person name="Wolfe K.H."/>
            <person name="Lopes M.R."/>
            <person name="Hittinger C.T."/>
            <person name="Goker M."/>
            <person name="Salamov A."/>
            <person name="Wisecaver J."/>
            <person name="Long T.M."/>
            <person name="Aerts A.L."/>
            <person name="Barry K."/>
            <person name="Choi C."/>
            <person name="Clum A."/>
            <person name="Coughlan A.Y."/>
            <person name="Deshpande S."/>
            <person name="Douglass A.P."/>
            <person name="Hanson S.J."/>
            <person name="Klenk H.-P."/>
            <person name="Labutti K."/>
            <person name="Lapidus A."/>
            <person name="Lindquist E."/>
            <person name="Lipzen A."/>
            <person name="Meier-Kolthoff J.P."/>
            <person name="Ohm R.A."/>
            <person name="Otillar R.P."/>
            <person name="Pangilinan J."/>
            <person name="Peng Y."/>
            <person name="Rokas A."/>
            <person name="Rosa C.A."/>
            <person name="Scheuner C."/>
            <person name="Sibirny A.A."/>
            <person name="Slot J.C."/>
            <person name="Stielow J.B."/>
            <person name="Sun H."/>
            <person name="Kurtzman C.P."/>
            <person name="Blackwell M."/>
            <person name="Jeffries T.W."/>
            <person name="Grigoriev I.V."/>
        </authorList>
    </citation>
    <scope>NUCLEOTIDE SEQUENCE [LARGE SCALE GENOMIC DNA]</scope>
    <source>
        <strain evidence="6">NRRL Y-17796</strain>
    </source>
</reference>
<evidence type="ECO:0000259" key="4">
    <source>
        <dbReference type="Pfam" id="PF04389"/>
    </source>
</evidence>
<dbReference type="GO" id="GO:0008270">
    <property type="term" value="F:zinc ion binding"/>
    <property type="evidence" value="ECO:0007669"/>
    <property type="project" value="TreeGrafter"/>
</dbReference>
<keyword evidence="3" id="KW-0862">Zinc</keyword>
<dbReference type="Gene3D" id="3.40.630.10">
    <property type="entry name" value="Zn peptidases"/>
    <property type="match status" value="1"/>
</dbReference>
<dbReference type="PANTHER" id="PTHR12283">
    <property type="entry name" value="GLUTAMINYL-PEPTIDE CYCLOTRANSFERASE"/>
    <property type="match status" value="1"/>
</dbReference>
<sequence length="301" mass="33649">GELLDPVLVPRTPGSAGSKAVRDHIKGVFSSLDAWNIEEDVFTTSTPIGDVEFHNLIFSKDPPWVVNPSRITLVAHYDSKRNPEGFIGAIDSAVPVAILLNVARNLDAAMKKALELIRHGAYRVVRNSDDLGIQIIFLDGEEAMLEWTNTDSIYGAKHLADKWHSEQVRPHSVTSGNKLSTIDLFVLLDLIGAANTAIGNYYQRSNWAYHRLAVIEQRLRNKKKLMTSSAIFDDTTGSKAYLAGLIGDDHLPFVAKGVDVLHLIPNRFPRQWHTLKDDKEHLDPDSVHDWSMIFNAFTAEY</sequence>
<name>A0A1E4TDB5_9ASCO</name>
<dbReference type="InterPro" id="IPR007484">
    <property type="entry name" value="Peptidase_M28"/>
</dbReference>
<keyword evidence="3" id="KW-0378">Hydrolase</keyword>
<accession>A0A1E4TDB5</accession>
<dbReference type="CDD" id="cd03880">
    <property type="entry name" value="M28_QC_like"/>
    <property type="match status" value="1"/>
</dbReference>
<evidence type="ECO:0000256" key="1">
    <source>
        <dbReference type="ARBA" id="ARBA00022679"/>
    </source>
</evidence>